<gene>
    <name evidence="1" type="ORF">BURMUCGD2_6572</name>
</gene>
<dbReference type="EMBL" id="ACFC01000004">
    <property type="protein sequence ID" value="EEE07469.1"/>
    <property type="molecule type" value="Genomic_DNA"/>
</dbReference>
<evidence type="ECO:0000313" key="2">
    <source>
        <dbReference type="Proteomes" id="UP000004535"/>
    </source>
</evidence>
<name>B9BPF1_9BURK</name>
<reference evidence="1 2" key="1">
    <citation type="journal article" date="2012" name="J. Bacteriol.">
        <title>Draft Genome Sequence Determination for Cystic Fibrosis and Chronic Granulomatous Disease Burkholderia multivorans Isolates.</title>
        <authorList>
            <person name="Varga J.J."/>
            <person name="Losada L."/>
            <person name="Zelazny A.M."/>
            <person name="Brinkac L."/>
            <person name="Harkins D."/>
            <person name="Radune D."/>
            <person name="Hostetler J."/>
            <person name="Sampaio E.P."/>
            <person name="Ronning C.M."/>
            <person name="Nierman W.C."/>
            <person name="Greenberg D.E."/>
            <person name="Holland S.M."/>
            <person name="Goldberg J.B."/>
        </authorList>
    </citation>
    <scope>NUCLEOTIDE SEQUENCE [LARGE SCALE GENOMIC DNA]</scope>
    <source>
        <strain evidence="1 2">CGD2</strain>
    </source>
</reference>
<protein>
    <submittedName>
        <fullName evidence="1">Uncharacterized protein</fullName>
    </submittedName>
</protein>
<sequence length="51" mass="5859">MRRRKRRRCCSGGMHAYASPGLGYAQSLVGVRIGQPYRDALSTFYPRELRL</sequence>
<proteinExistence type="predicted"/>
<evidence type="ECO:0000313" key="1">
    <source>
        <dbReference type="EMBL" id="EEE07469.1"/>
    </source>
</evidence>
<accession>B9BPF1</accession>
<comment type="caution">
    <text evidence="1">The sequence shown here is derived from an EMBL/GenBank/DDBJ whole genome shotgun (WGS) entry which is preliminary data.</text>
</comment>
<dbReference type="Proteomes" id="UP000004535">
    <property type="component" value="Unassembled WGS sequence"/>
</dbReference>
<organism evidence="1 2">
    <name type="scientific">Burkholderia multivorans CGD2</name>
    <dbReference type="NCBI Taxonomy" id="513052"/>
    <lineage>
        <taxon>Bacteria</taxon>
        <taxon>Pseudomonadati</taxon>
        <taxon>Pseudomonadota</taxon>
        <taxon>Betaproteobacteria</taxon>
        <taxon>Burkholderiales</taxon>
        <taxon>Burkholderiaceae</taxon>
        <taxon>Burkholderia</taxon>
        <taxon>Burkholderia cepacia complex</taxon>
    </lineage>
</organism>
<dbReference type="AlphaFoldDB" id="B9BPF1"/>